<dbReference type="GO" id="GO:0005829">
    <property type="term" value="C:cytosol"/>
    <property type="evidence" value="ECO:0007669"/>
    <property type="project" value="TreeGrafter"/>
</dbReference>
<dbReference type="Proteomes" id="UP000198552">
    <property type="component" value="Unassembled WGS sequence"/>
</dbReference>
<dbReference type="InterPro" id="IPR006683">
    <property type="entry name" value="Thioestr_dom"/>
</dbReference>
<reference evidence="5" key="1">
    <citation type="submission" date="2016-10" db="EMBL/GenBank/DDBJ databases">
        <authorList>
            <person name="Varghese N."/>
            <person name="Submissions S."/>
        </authorList>
    </citation>
    <scope>NUCLEOTIDE SEQUENCE [LARGE SCALE GENOMIC DNA]</scope>
    <source>
        <strain evidence="5">EPL6</strain>
    </source>
</reference>
<evidence type="ECO:0000313" key="4">
    <source>
        <dbReference type="EMBL" id="SDM05348.1"/>
    </source>
</evidence>
<keyword evidence="5" id="KW-1185">Reference proteome</keyword>
<gene>
    <name evidence="4" type="ORF">SAMN05428957_10230</name>
</gene>
<dbReference type="SUPFAM" id="SSF54637">
    <property type="entry name" value="Thioesterase/thiol ester dehydrase-isomerase"/>
    <property type="match status" value="1"/>
</dbReference>
<dbReference type="InterPro" id="IPR003736">
    <property type="entry name" value="PAAI_dom"/>
</dbReference>
<dbReference type="Gene3D" id="3.10.129.10">
    <property type="entry name" value="Hotdog Thioesterase"/>
    <property type="match status" value="1"/>
</dbReference>
<evidence type="ECO:0000313" key="5">
    <source>
        <dbReference type="Proteomes" id="UP000198552"/>
    </source>
</evidence>
<dbReference type="GO" id="GO:0061522">
    <property type="term" value="F:1,4-dihydroxy-2-naphthoyl-CoA thioesterase activity"/>
    <property type="evidence" value="ECO:0007669"/>
    <property type="project" value="TreeGrafter"/>
</dbReference>
<dbReference type="Pfam" id="PF03061">
    <property type="entry name" value="4HBT"/>
    <property type="match status" value="1"/>
</dbReference>
<evidence type="ECO:0000256" key="2">
    <source>
        <dbReference type="ARBA" id="ARBA00022801"/>
    </source>
</evidence>
<dbReference type="CDD" id="cd03443">
    <property type="entry name" value="PaaI_thioesterase"/>
    <property type="match status" value="1"/>
</dbReference>
<dbReference type="PANTHER" id="PTHR43240">
    <property type="entry name" value="1,4-DIHYDROXY-2-NAPHTHOYL-COA THIOESTERASE 1"/>
    <property type="match status" value="1"/>
</dbReference>
<evidence type="ECO:0000259" key="3">
    <source>
        <dbReference type="Pfam" id="PF03061"/>
    </source>
</evidence>
<accession>A0A1G9Q2T2</accession>
<name>A0A1G9Q2T2_9BURK</name>
<dbReference type="InterPro" id="IPR029069">
    <property type="entry name" value="HotDog_dom_sf"/>
</dbReference>
<dbReference type="AlphaFoldDB" id="A0A1G9Q2T2"/>
<dbReference type="PANTHER" id="PTHR43240:SF5">
    <property type="entry name" value="1,4-DIHYDROXY-2-NAPHTHOYL-COA THIOESTERASE 1"/>
    <property type="match status" value="1"/>
</dbReference>
<keyword evidence="2" id="KW-0378">Hydrolase</keyword>
<evidence type="ECO:0000256" key="1">
    <source>
        <dbReference type="ARBA" id="ARBA00008324"/>
    </source>
</evidence>
<protein>
    <submittedName>
        <fullName evidence="4">Uncharacterized domain 1-containing protein</fullName>
    </submittedName>
</protein>
<dbReference type="RefSeq" id="WP_091566567.1">
    <property type="nucleotide sequence ID" value="NZ_FNHP01000002.1"/>
</dbReference>
<dbReference type="NCBIfam" id="TIGR00369">
    <property type="entry name" value="unchar_dom_1"/>
    <property type="match status" value="1"/>
</dbReference>
<feature type="domain" description="Thioesterase" evidence="3">
    <location>
        <begin position="51"/>
        <end position="125"/>
    </location>
</feature>
<comment type="similarity">
    <text evidence="1">Belongs to the thioesterase PaaI family.</text>
</comment>
<dbReference type="OrthoDB" id="9798208at2"/>
<sequence>MTFWTRPMSLEALNALGTNTAVSHLGIEFTEIGPDWLRARVPVDERTRQPYGLLHGGVSVALAETLGSVGAACSCPEGHRAVGLEINANHLRAATSGWVTGTARRLHGGSTTHVWQIEMADDAGRPTCVSRITMAILAPR</sequence>
<proteinExistence type="inferred from homology"/>
<dbReference type="STRING" id="1527607.SAMN05428957_10230"/>
<organism evidence="4 5">
    <name type="scientific">Oryzisolibacter propanilivorax</name>
    <dbReference type="NCBI Taxonomy" id="1527607"/>
    <lineage>
        <taxon>Bacteria</taxon>
        <taxon>Pseudomonadati</taxon>
        <taxon>Pseudomonadota</taxon>
        <taxon>Betaproteobacteria</taxon>
        <taxon>Burkholderiales</taxon>
        <taxon>Comamonadaceae</taxon>
        <taxon>Oryzisolibacter</taxon>
    </lineage>
</organism>
<dbReference type="EMBL" id="FNHP01000002">
    <property type="protein sequence ID" value="SDM05348.1"/>
    <property type="molecule type" value="Genomic_DNA"/>
</dbReference>